<evidence type="ECO:0000256" key="2">
    <source>
        <dbReference type="ARBA" id="ARBA00010869"/>
    </source>
</evidence>
<dbReference type="InterPro" id="IPR000634">
    <property type="entry name" value="Ser/Thr_deHydtase_PyrdxlP-BS"/>
</dbReference>
<dbReference type="PROSITE" id="PS00165">
    <property type="entry name" value="DEHYDRATASE_SER_THR"/>
    <property type="match status" value="1"/>
</dbReference>
<dbReference type="GO" id="GO:0009097">
    <property type="term" value="P:isoleucine biosynthetic process"/>
    <property type="evidence" value="ECO:0007669"/>
    <property type="project" value="TreeGrafter"/>
</dbReference>
<dbReference type="Gene3D" id="3.40.50.1100">
    <property type="match status" value="2"/>
</dbReference>
<dbReference type="EC" id="4.3.1.19" evidence="6"/>
<dbReference type="GO" id="GO:0004794">
    <property type="term" value="F:threonine deaminase activity"/>
    <property type="evidence" value="ECO:0007669"/>
    <property type="project" value="UniProtKB-EC"/>
</dbReference>
<proteinExistence type="inferred from homology"/>
<comment type="cofactor">
    <cofactor evidence="1">
        <name>pyridoxal 5'-phosphate</name>
        <dbReference type="ChEBI" id="CHEBI:597326"/>
    </cofactor>
</comment>
<evidence type="ECO:0000259" key="5">
    <source>
        <dbReference type="Pfam" id="PF00291"/>
    </source>
</evidence>
<dbReference type="SUPFAM" id="SSF53686">
    <property type="entry name" value="Tryptophan synthase beta subunit-like PLP-dependent enzymes"/>
    <property type="match status" value="1"/>
</dbReference>
<evidence type="ECO:0000313" key="7">
    <source>
        <dbReference type="Proteomes" id="UP000581135"/>
    </source>
</evidence>
<dbReference type="PANTHER" id="PTHR48078:SF6">
    <property type="entry name" value="L-THREONINE DEHYDRATASE CATABOLIC TDCB"/>
    <property type="match status" value="1"/>
</dbReference>
<keyword evidence="3" id="KW-0663">Pyridoxal phosphate</keyword>
<feature type="domain" description="Tryptophan synthase beta chain-like PALP" evidence="5">
    <location>
        <begin position="30"/>
        <end position="316"/>
    </location>
</feature>
<dbReference type="PANTHER" id="PTHR48078">
    <property type="entry name" value="THREONINE DEHYDRATASE, MITOCHONDRIAL-RELATED"/>
    <property type="match status" value="1"/>
</dbReference>
<dbReference type="NCBIfam" id="TIGR02991">
    <property type="entry name" value="ectoine_eutB"/>
    <property type="match status" value="1"/>
</dbReference>
<keyword evidence="4 6" id="KW-0456">Lyase</keyword>
<dbReference type="EMBL" id="JACHXA010000001">
    <property type="protein sequence ID" value="MBB3063819.1"/>
    <property type="molecule type" value="Genomic_DNA"/>
</dbReference>
<dbReference type="GO" id="GO:0003941">
    <property type="term" value="F:L-serine ammonia-lyase activity"/>
    <property type="evidence" value="ECO:0007669"/>
    <property type="project" value="TreeGrafter"/>
</dbReference>
<dbReference type="NCBIfam" id="NF005680">
    <property type="entry name" value="PRK07476.1"/>
    <property type="match status" value="1"/>
</dbReference>
<dbReference type="InterPro" id="IPR050147">
    <property type="entry name" value="Ser/Thr_Dehydratase"/>
</dbReference>
<dbReference type="AlphaFoldDB" id="A0A839SPG7"/>
<dbReference type="Pfam" id="PF00291">
    <property type="entry name" value="PALP"/>
    <property type="match status" value="1"/>
</dbReference>
<organism evidence="6 7">
    <name type="scientific">Limibacillus halophilus</name>
    <dbReference type="NCBI Taxonomy" id="1579333"/>
    <lineage>
        <taxon>Bacteria</taxon>
        <taxon>Pseudomonadati</taxon>
        <taxon>Pseudomonadota</taxon>
        <taxon>Alphaproteobacteria</taxon>
        <taxon>Rhodospirillales</taxon>
        <taxon>Rhodovibrionaceae</taxon>
        <taxon>Limibacillus</taxon>
    </lineage>
</organism>
<evidence type="ECO:0000256" key="4">
    <source>
        <dbReference type="ARBA" id="ARBA00023239"/>
    </source>
</evidence>
<dbReference type="InterPro" id="IPR036052">
    <property type="entry name" value="TrpB-like_PALP_sf"/>
</dbReference>
<dbReference type="RefSeq" id="WP_183414636.1">
    <property type="nucleotide sequence ID" value="NZ_JACHXA010000001.1"/>
</dbReference>
<dbReference type="InterPro" id="IPR014333">
    <property type="entry name" value="Ectoine_EutB"/>
</dbReference>
<dbReference type="GO" id="GO:0006565">
    <property type="term" value="P:L-serine catabolic process"/>
    <property type="evidence" value="ECO:0007669"/>
    <property type="project" value="TreeGrafter"/>
</dbReference>
<dbReference type="FunFam" id="3.40.50.1100:FF:000005">
    <property type="entry name" value="Threonine dehydratase catabolic"/>
    <property type="match status" value="1"/>
</dbReference>
<keyword evidence="7" id="KW-1185">Reference proteome</keyword>
<dbReference type="InterPro" id="IPR001926">
    <property type="entry name" value="TrpB-like_PALP"/>
</dbReference>
<dbReference type="Proteomes" id="UP000581135">
    <property type="component" value="Unassembled WGS sequence"/>
</dbReference>
<gene>
    <name evidence="6" type="ORF">FHR98_000084</name>
</gene>
<evidence type="ECO:0000256" key="1">
    <source>
        <dbReference type="ARBA" id="ARBA00001933"/>
    </source>
</evidence>
<protein>
    <submittedName>
        <fullName evidence="6">Threonine dehydratase</fullName>
        <ecNumber evidence="6">4.3.1.19</ecNumber>
    </submittedName>
</protein>
<dbReference type="CDD" id="cd01562">
    <property type="entry name" value="Thr-dehyd"/>
    <property type="match status" value="1"/>
</dbReference>
<comment type="similarity">
    <text evidence="2">Belongs to the serine/threonine dehydratase family.</text>
</comment>
<evidence type="ECO:0000313" key="6">
    <source>
        <dbReference type="EMBL" id="MBB3063819.1"/>
    </source>
</evidence>
<reference evidence="6 7" key="1">
    <citation type="submission" date="2020-08" db="EMBL/GenBank/DDBJ databases">
        <title>Genomic Encyclopedia of Type Strains, Phase III (KMG-III): the genomes of soil and plant-associated and newly described type strains.</title>
        <authorList>
            <person name="Whitman W."/>
        </authorList>
    </citation>
    <scope>NUCLEOTIDE SEQUENCE [LARGE SCALE GENOMIC DNA]</scope>
    <source>
        <strain evidence="6 7">CECT 8803</strain>
    </source>
</reference>
<sequence>MPNKPQESTWRSPIVLADILAARKRIGAKVLRTPLVQSSYLSQASGQPVWLKLEQQQRTGSFKLRGASNAVACLPEEAKARGVVGVSTGNHGRGLAHAASAAGVACSICMSSLVPANKVAAIREEGADVRIVGRSQDEAQVEVDRLVAEQGMTMLPPFDHPDIIAGQGTLGLEIMEQLPQAGTFVIQLSGGGLISGMAVALRAINPTARIIGVSMERGAAMYESQRMGKPTRVEEMETLADSLGGGIGSDNRYTFGIVRELVDEIVLVDEAEIATGIAHAYWQERQIVEGAGAVTMAALLAGKINVTEPTVLLLSGANIDLDLHHRIITDHRPGSSAEGNQA</sequence>
<name>A0A839SPG7_9PROT</name>
<comment type="caution">
    <text evidence="6">The sequence shown here is derived from an EMBL/GenBank/DDBJ whole genome shotgun (WGS) entry which is preliminary data.</text>
</comment>
<dbReference type="GO" id="GO:0006567">
    <property type="term" value="P:L-threonine catabolic process"/>
    <property type="evidence" value="ECO:0007669"/>
    <property type="project" value="TreeGrafter"/>
</dbReference>
<accession>A0A839SPG7</accession>
<dbReference type="GO" id="GO:0030170">
    <property type="term" value="F:pyridoxal phosphate binding"/>
    <property type="evidence" value="ECO:0007669"/>
    <property type="project" value="InterPro"/>
</dbReference>
<evidence type="ECO:0000256" key="3">
    <source>
        <dbReference type="ARBA" id="ARBA00022898"/>
    </source>
</evidence>